<accession>A0A449B1N5</accession>
<dbReference type="KEGG" id="mcit:NCTC10181_00335"/>
<protein>
    <submittedName>
        <fullName evidence="2">Divergent AAA domain</fullName>
    </submittedName>
</protein>
<sequence length="170" mass="19767">MEDANIEYKLDIPKNEKDFKAEIVSFLNTKGGEIFLGVNDDGKLNQEIADSKKKKWEETLSNWIFNAFSPDVTNLISIYPNENPFRIKILEGKKKPYFYKNGEGFNGRGVYIRIESTKRLATSNQVERMIKSRDASDFETISIGRTDLTFEYLKKRYKEKGINFNKKLCP</sequence>
<dbReference type="InterPro" id="IPR038461">
    <property type="entry name" value="Schlafen_AlbA_2_dom_sf"/>
</dbReference>
<dbReference type="PANTHER" id="PTHR30595:SF6">
    <property type="entry name" value="SCHLAFEN ALBA-2 DOMAIN-CONTAINING PROTEIN"/>
    <property type="match status" value="1"/>
</dbReference>
<organism evidence="2 3">
    <name type="scientific">Mycoplasmopsis citelli</name>
    <dbReference type="NCBI Taxonomy" id="171281"/>
    <lineage>
        <taxon>Bacteria</taxon>
        <taxon>Bacillati</taxon>
        <taxon>Mycoplasmatota</taxon>
        <taxon>Mycoplasmoidales</taxon>
        <taxon>Metamycoplasmataceae</taxon>
        <taxon>Mycoplasmopsis</taxon>
    </lineage>
</organism>
<dbReference type="EMBL" id="LR215036">
    <property type="protein sequence ID" value="VEU74486.1"/>
    <property type="molecule type" value="Genomic_DNA"/>
</dbReference>
<gene>
    <name evidence="2" type="ORF">NCTC10181_00335</name>
</gene>
<dbReference type="Pfam" id="PF04326">
    <property type="entry name" value="SLFN_AlbA_2"/>
    <property type="match status" value="1"/>
</dbReference>
<reference evidence="2 3" key="1">
    <citation type="submission" date="2019-01" db="EMBL/GenBank/DDBJ databases">
        <authorList>
            <consortium name="Pathogen Informatics"/>
        </authorList>
    </citation>
    <scope>NUCLEOTIDE SEQUENCE [LARGE SCALE GENOMIC DNA]</scope>
    <source>
        <strain evidence="2 3">NCTC10181</strain>
    </source>
</reference>
<keyword evidence="3" id="KW-1185">Reference proteome</keyword>
<dbReference type="Proteomes" id="UP000290985">
    <property type="component" value="Chromosome"/>
</dbReference>
<dbReference type="AlphaFoldDB" id="A0A449B1N5"/>
<dbReference type="Gene3D" id="3.30.950.30">
    <property type="entry name" value="Schlafen, AAA domain"/>
    <property type="match status" value="1"/>
</dbReference>
<evidence type="ECO:0000313" key="3">
    <source>
        <dbReference type="Proteomes" id="UP000290985"/>
    </source>
</evidence>
<evidence type="ECO:0000313" key="2">
    <source>
        <dbReference type="EMBL" id="VEU74486.1"/>
    </source>
</evidence>
<evidence type="ECO:0000259" key="1">
    <source>
        <dbReference type="Pfam" id="PF04326"/>
    </source>
</evidence>
<proteinExistence type="predicted"/>
<dbReference type="RefSeq" id="WP_223211617.1">
    <property type="nucleotide sequence ID" value="NZ_LR215036.1"/>
</dbReference>
<dbReference type="InterPro" id="IPR007421">
    <property type="entry name" value="Schlafen_AlbA_2_dom"/>
</dbReference>
<dbReference type="PANTHER" id="PTHR30595">
    <property type="entry name" value="GLPR-RELATED TRANSCRIPTIONAL REPRESSOR"/>
    <property type="match status" value="1"/>
</dbReference>
<name>A0A449B1N5_9BACT</name>
<feature type="domain" description="Schlafen AlbA-2" evidence="1">
    <location>
        <begin position="2"/>
        <end position="121"/>
    </location>
</feature>